<sequence>MKLWAVLLFCSATLFAAENYYAIEDLDVREDGILVEVKTQKLANGIGQFFYESGKIKSETPFKEGLREGLGKMYYESGKLQSETPFKNDKIEGLKKEYYESGVLRTEVTFVNDQAEGVGKFYYPTGKLQGETPFKKNQPNGITKLFNPAGKLIRTIEFKEGNIVKGYDYNDQGTKLELSREELLEATKEVSNQEEATK</sequence>
<feature type="signal peptide" evidence="1">
    <location>
        <begin position="1"/>
        <end position="16"/>
    </location>
</feature>
<protein>
    <recommendedName>
        <fullName evidence="4">Antitoxin YwqK</fullName>
    </recommendedName>
</protein>
<proteinExistence type="predicted"/>
<dbReference type="Pfam" id="PF07661">
    <property type="entry name" value="MORN_2"/>
    <property type="match status" value="5"/>
</dbReference>
<dbReference type="EMBL" id="CP021416">
    <property type="protein sequence ID" value="ARU48054.1"/>
    <property type="molecule type" value="Genomic_DNA"/>
</dbReference>
<dbReference type="RefSeq" id="WP_087438064.1">
    <property type="nucleotide sequence ID" value="NZ_CP021416.1"/>
</dbReference>
<keyword evidence="3" id="KW-1185">Reference proteome</keyword>
<dbReference type="KEGG" id="suls:Sdiek1_0887"/>
<dbReference type="InterPro" id="IPR011652">
    <property type="entry name" value="MORN_2"/>
</dbReference>
<evidence type="ECO:0000313" key="3">
    <source>
        <dbReference type="Proteomes" id="UP000196005"/>
    </source>
</evidence>
<dbReference type="OrthoDB" id="5339031at2"/>
<evidence type="ECO:0008006" key="4">
    <source>
        <dbReference type="Google" id="ProtNLM"/>
    </source>
</evidence>
<gene>
    <name evidence="2" type="ORF">Sdiek1_0887</name>
</gene>
<dbReference type="Proteomes" id="UP000196005">
    <property type="component" value="Chromosome"/>
</dbReference>
<evidence type="ECO:0000256" key="1">
    <source>
        <dbReference type="SAM" id="SignalP"/>
    </source>
</evidence>
<name>A0A1Y0HKY7_9BACT</name>
<keyword evidence="1" id="KW-0732">Signal</keyword>
<dbReference type="SUPFAM" id="SSF82185">
    <property type="entry name" value="Histone H3 K4-specific methyltransferase SET7/9 N-terminal domain"/>
    <property type="match status" value="1"/>
</dbReference>
<dbReference type="AlphaFoldDB" id="A0A1Y0HKY7"/>
<dbReference type="Gene3D" id="2.20.110.10">
    <property type="entry name" value="Histone H3 K4-specific methyltransferase SET7/9 N-terminal domain"/>
    <property type="match status" value="2"/>
</dbReference>
<feature type="chain" id="PRO_5012891929" description="Antitoxin YwqK" evidence="1">
    <location>
        <begin position="17"/>
        <end position="198"/>
    </location>
</feature>
<evidence type="ECO:0000313" key="2">
    <source>
        <dbReference type="EMBL" id="ARU48054.1"/>
    </source>
</evidence>
<accession>A0A1Y0HKY7</accession>
<reference evidence="3" key="1">
    <citation type="submission" date="2017-05" db="EMBL/GenBank/DDBJ databases">
        <title>Dechlorination kinetics govern the competition between two new strains of the genus Sulfurospirillum.</title>
        <authorList>
            <person name="Buttet G.F."/>
            <person name="Murray A.M."/>
            <person name="Goris T."/>
            <person name="Burion M."/>
            <person name="Lin B."/>
            <person name="Rolle M."/>
            <person name="Maillard J."/>
        </authorList>
    </citation>
    <scope>NUCLEOTIDE SEQUENCE [LARGE SCALE GENOMIC DNA]</scope>
    <source>
        <strain evidence="3">SL2-1</strain>
    </source>
</reference>
<organism evidence="2 3">
    <name type="scientific">Sulfurospirillum diekertiae</name>
    <dbReference type="NCBI Taxonomy" id="1854492"/>
    <lineage>
        <taxon>Bacteria</taxon>
        <taxon>Pseudomonadati</taxon>
        <taxon>Campylobacterota</taxon>
        <taxon>Epsilonproteobacteria</taxon>
        <taxon>Campylobacterales</taxon>
        <taxon>Sulfurospirillaceae</taxon>
        <taxon>Sulfurospirillum</taxon>
    </lineage>
</organism>